<dbReference type="STRING" id="2282107.A0A286UFT2"/>
<keyword evidence="3" id="KW-0378">Hydrolase</keyword>
<dbReference type="EMBL" id="NBII01000005">
    <property type="protein sequence ID" value="PAV18450.1"/>
    <property type="molecule type" value="Genomic_DNA"/>
</dbReference>
<evidence type="ECO:0000313" key="9">
    <source>
        <dbReference type="Proteomes" id="UP000217199"/>
    </source>
</evidence>
<comment type="similarity">
    <text evidence="1">Belongs to the protein-tyrosine phosphatase family. Non-receptor class dual specificity subfamily.</text>
</comment>
<evidence type="ECO:0000313" key="8">
    <source>
        <dbReference type="EMBL" id="PAV18450.1"/>
    </source>
</evidence>
<dbReference type="OrthoDB" id="273181at2759"/>
<comment type="caution">
    <text evidence="8">The sequence shown here is derived from an EMBL/GenBank/DDBJ whole genome shotgun (WGS) entry which is preliminary data.</text>
</comment>
<dbReference type="SUPFAM" id="SSF52799">
    <property type="entry name" value="(Phosphotyrosine protein) phosphatases II"/>
    <property type="match status" value="1"/>
</dbReference>
<dbReference type="GO" id="GO:0017017">
    <property type="term" value="F:MAP kinase tyrosine/serine/threonine phosphatase activity"/>
    <property type="evidence" value="ECO:0007669"/>
    <property type="project" value="TreeGrafter"/>
</dbReference>
<evidence type="ECO:0000256" key="1">
    <source>
        <dbReference type="ARBA" id="ARBA00008601"/>
    </source>
</evidence>
<dbReference type="PANTHER" id="PTHR10159">
    <property type="entry name" value="DUAL SPECIFICITY PROTEIN PHOSPHATASE"/>
    <property type="match status" value="1"/>
</dbReference>
<dbReference type="InterPro" id="IPR000387">
    <property type="entry name" value="Tyr_Pase_dom"/>
</dbReference>
<feature type="compositionally biased region" description="Low complexity" evidence="5">
    <location>
        <begin position="31"/>
        <end position="41"/>
    </location>
</feature>
<protein>
    <recommendedName>
        <fullName evidence="2">protein-tyrosine-phosphatase</fullName>
        <ecNumber evidence="2">3.1.3.48</ecNumber>
    </recommendedName>
</protein>
<dbReference type="GO" id="GO:0005737">
    <property type="term" value="C:cytoplasm"/>
    <property type="evidence" value="ECO:0007669"/>
    <property type="project" value="TreeGrafter"/>
</dbReference>
<dbReference type="InterPro" id="IPR020422">
    <property type="entry name" value="TYR_PHOSPHATASE_DUAL_dom"/>
</dbReference>
<dbReference type="SMART" id="SM00195">
    <property type="entry name" value="DSPc"/>
    <property type="match status" value="1"/>
</dbReference>
<gene>
    <name evidence="8" type="ORF">PNOK_0529200</name>
</gene>
<keyword evidence="4" id="KW-0904">Protein phosphatase</keyword>
<dbReference type="InterPro" id="IPR029021">
    <property type="entry name" value="Prot-tyrosine_phosphatase-like"/>
</dbReference>
<evidence type="ECO:0000256" key="3">
    <source>
        <dbReference type="ARBA" id="ARBA00022801"/>
    </source>
</evidence>
<name>A0A286UFT2_9AGAM</name>
<dbReference type="AlphaFoldDB" id="A0A286UFT2"/>
<reference evidence="8 9" key="1">
    <citation type="journal article" date="2017" name="Mol. Ecol.">
        <title>Comparative and population genomic landscape of Phellinus noxius: A hypervariable fungus causing root rot in trees.</title>
        <authorList>
            <person name="Chung C.L."/>
            <person name="Lee T.J."/>
            <person name="Akiba M."/>
            <person name="Lee H.H."/>
            <person name="Kuo T.H."/>
            <person name="Liu D."/>
            <person name="Ke H.M."/>
            <person name="Yokoi T."/>
            <person name="Roa M.B."/>
            <person name="Lu M.J."/>
            <person name="Chang Y.Y."/>
            <person name="Ann P.J."/>
            <person name="Tsai J.N."/>
            <person name="Chen C.Y."/>
            <person name="Tzean S.S."/>
            <person name="Ota Y."/>
            <person name="Hattori T."/>
            <person name="Sahashi N."/>
            <person name="Liou R.F."/>
            <person name="Kikuchi T."/>
            <person name="Tsai I.J."/>
        </authorList>
    </citation>
    <scope>NUCLEOTIDE SEQUENCE [LARGE SCALE GENOMIC DNA]</scope>
    <source>
        <strain evidence="8 9">FFPRI411160</strain>
    </source>
</reference>
<evidence type="ECO:0000259" key="6">
    <source>
        <dbReference type="PROSITE" id="PS50054"/>
    </source>
</evidence>
<feature type="region of interest" description="Disordered" evidence="5">
    <location>
        <begin position="28"/>
        <end position="66"/>
    </location>
</feature>
<dbReference type="Pfam" id="PF00782">
    <property type="entry name" value="DSPc"/>
    <property type="match status" value="1"/>
</dbReference>
<evidence type="ECO:0000256" key="5">
    <source>
        <dbReference type="SAM" id="MobiDB-lite"/>
    </source>
</evidence>
<organism evidence="8 9">
    <name type="scientific">Pyrrhoderma noxium</name>
    <dbReference type="NCBI Taxonomy" id="2282107"/>
    <lineage>
        <taxon>Eukaryota</taxon>
        <taxon>Fungi</taxon>
        <taxon>Dikarya</taxon>
        <taxon>Basidiomycota</taxon>
        <taxon>Agaricomycotina</taxon>
        <taxon>Agaricomycetes</taxon>
        <taxon>Hymenochaetales</taxon>
        <taxon>Hymenochaetaceae</taxon>
        <taxon>Pyrrhoderma</taxon>
    </lineage>
</organism>
<accession>A0A286UFT2</accession>
<dbReference type="GO" id="GO:0033550">
    <property type="term" value="F:MAP kinase tyrosine phosphatase activity"/>
    <property type="evidence" value="ECO:0007669"/>
    <property type="project" value="TreeGrafter"/>
</dbReference>
<dbReference type="GO" id="GO:0008330">
    <property type="term" value="F:protein tyrosine/threonine phosphatase activity"/>
    <property type="evidence" value="ECO:0007669"/>
    <property type="project" value="TreeGrafter"/>
</dbReference>
<proteinExistence type="inferred from homology"/>
<dbReference type="PROSITE" id="PS00383">
    <property type="entry name" value="TYR_PHOSPHATASE_1"/>
    <property type="match status" value="1"/>
</dbReference>
<evidence type="ECO:0000256" key="2">
    <source>
        <dbReference type="ARBA" id="ARBA00013064"/>
    </source>
</evidence>
<keyword evidence="9" id="KW-1185">Reference proteome</keyword>
<dbReference type="GO" id="GO:0043409">
    <property type="term" value="P:negative regulation of MAPK cascade"/>
    <property type="evidence" value="ECO:0007669"/>
    <property type="project" value="TreeGrafter"/>
</dbReference>
<dbReference type="InterPro" id="IPR016130">
    <property type="entry name" value="Tyr_Pase_AS"/>
</dbReference>
<dbReference type="InterPro" id="IPR000340">
    <property type="entry name" value="Dual-sp_phosphatase_cat-dom"/>
</dbReference>
<feature type="domain" description="Tyrosine-protein phosphatase" evidence="6">
    <location>
        <begin position="70"/>
        <end position="233"/>
    </location>
</feature>
<dbReference type="PANTHER" id="PTHR10159:SF519">
    <property type="entry name" value="DUAL SPECIFICITY PROTEIN PHOSPHATASE MPK3"/>
    <property type="match status" value="1"/>
</dbReference>
<dbReference type="InParanoid" id="A0A286UFT2"/>
<feature type="domain" description="Tyrosine specific protein phosphatases" evidence="7">
    <location>
        <begin position="154"/>
        <end position="211"/>
    </location>
</feature>
<dbReference type="Proteomes" id="UP000217199">
    <property type="component" value="Unassembled WGS sequence"/>
</dbReference>
<dbReference type="PROSITE" id="PS50056">
    <property type="entry name" value="TYR_PHOSPHATASE_2"/>
    <property type="match status" value="1"/>
</dbReference>
<evidence type="ECO:0000256" key="4">
    <source>
        <dbReference type="ARBA" id="ARBA00022912"/>
    </source>
</evidence>
<dbReference type="Gene3D" id="3.90.190.10">
    <property type="entry name" value="Protein tyrosine phosphatase superfamily"/>
    <property type="match status" value="1"/>
</dbReference>
<dbReference type="EC" id="3.1.3.48" evidence="2"/>
<evidence type="ECO:0000259" key="7">
    <source>
        <dbReference type="PROSITE" id="PS50056"/>
    </source>
</evidence>
<dbReference type="PROSITE" id="PS50054">
    <property type="entry name" value="TYR_PHOSPHATASE_DUAL"/>
    <property type="match status" value="1"/>
</dbReference>
<dbReference type="CDD" id="cd14498">
    <property type="entry name" value="DSP"/>
    <property type="match status" value="1"/>
</dbReference>
<sequence>MIRFEDLSPEVWASICSPINEVLPARPPPLASSSSYPSSRPTSVRRKSSLRAVDSSRNKYRPKTATKATINSRGTGALYIGSWCAGVDQELLDSHKITQIVSIQDSTLSDYIPDHGLDVKCQNTSGSSGVVSNSGPRGVYRIHLLDSPSAELRPHLEGACEFIREKLGRGENVLVHCQQGISRSASIIIAYLIWDKNMSYDDALHVVKSKRSCVKPNAGFVAELKEWEKEVNE</sequence>